<dbReference type="Proteomes" id="UP001147782">
    <property type="component" value="Unassembled WGS sequence"/>
</dbReference>
<evidence type="ECO:0000256" key="4">
    <source>
        <dbReference type="ARBA" id="ARBA00022771"/>
    </source>
</evidence>
<comment type="caution">
    <text evidence="9">The sequence shown here is derived from an EMBL/GenBank/DDBJ whole genome shotgun (WGS) entry which is preliminary data.</text>
</comment>
<feature type="domain" description="C2H2-type" evidence="8">
    <location>
        <begin position="11"/>
        <end position="40"/>
    </location>
</feature>
<dbReference type="InterPro" id="IPR013087">
    <property type="entry name" value="Znf_C2H2_type"/>
</dbReference>
<keyword evidence="5" id="KW-0862">Zinc</keyword>
<reference evidence="9" key="1">
    <citation type="submission" date="2022-11" db="EMBL/GenBank/DDBJ databases">
        <authorList>
            <person name="Petersen C."/>
        </authorList>
    </citation>
    <scope>NUCLEOTIDE SEQUENCE</scope>
    <source>
        <strain evidence="9">IBT 29864</strain>
    </source>
</reference>
<sequence length="234" mass="26454">LHTNMDGLQWYPCETCDETFPSISLVESHMHEMKHYRTRCERCYQRLKTVDALVNHLSSGIHRESDILCPFCGSLFHKASTLISHFEEAKCTHAPGLNHHSVLWLVRNCDTAGVVTNPQAKWLHTGYLIAGLQDPPAEHKCFTCHRSFRSHQELETHLESPLANPAGNGPRFYRCPDKTGKCEKGFVCLAALIRHLEAQACGTMSFDGVQSMFQKMTERSWGQGIGAPKRLYLS</sequence>
<evidence type="ECO:0000256" key="2">
    <source>
        <dbReference type="ARBA" id="ARBA00022723"/>
    </source>
</evidence>
<reference evidence="9" key="2">
    <citation type="journal article" date="2023" name="IMA Fungus">
        <title>Comparative genomic study of the Penicillium genus elucidates a diverse pangenome and 15 lateral gene transfer events.</title>
        <authorList>
            <person name="Petersen C."/>
            <person name="Sorensen T."/>
            <person name="Nielsen M.R."/>
            <person name="Sondergaard T.E."/>
            <person name="Sorensen J.L."/>
            <person name="Fitzpatrick D.A."/>
            <person name="Frisvad J.C."/>
            <person name="Nielsen K.L."/>
        </authorList>
    </citation>
    <scope>NUCLEOTIDE SEQUENCE</scope>
    <source>
        <strain evidence="9">IBT 29864</strain>
    </source>
</reference>
<gene>
    <name evidence="9" type="ORF">N7496_005877</name>
</gene>
<evidence type="ECO:0000313" key="9">
    <source>
        <dbReference type="EMBL" id="KAJ5369785.1"/>
    </source>
</evidence>
<dbReference type="EMBL" id="JAPZBS010000005">
    <property type="protein sequence ID" value="KAJ5369785.1"/>
    <property type="molecule type" value="Genomic_DNA"/>
</dbReference>
<dbReference type="AlphaFoldDB" id="A0A9W9S0Q5"/>
<keyword evidence="3" id="KW-0677">Repeat</keyword>
<evidence type="ECO:0000256" key="1">
    <source>
        <dbReference type="ARBA" id="ARBA00004123"/>
    </source>
</evidence>
<evidence type="ECO:0000256" key="5">
    <source>
        <dbReference type="ARBA" id="ARBA00022833"/>
    </source>
</evidence>
<protein>
    <recommendedName>
        <fullName evidence="8">C2H2-type domain-containing protein</fullName>
    </recommendedName>
</protein>
<evidence type="ECO:0000313" key="10">
    <source>
        <dbReference type="Proteomes" id="UP001147782"/>
    </source>
</evidence>
<keyword evidence="6" id="KW-0539">Nucleus</keyword>
<name>A0A9W9S0Q5_9EURO</name>
<dbReference type="PROSITE" id="PS50157">
    <property type="entry name" value="ZINC_FINGER_C2H2_2"/>
    <property type="match status" value="1"/>
</dbReference>
<dbReference type="OrthoDB" id="6077919at2759"/>
<dbReference type="SMART" id="SM00355">
    <property type="entry name" value="ZnF_C2H2"/>
    <property type="match status" value="4"/>
</dbReference>
<proteinExistence type="predicted"/>
<keyword evidence="10" id="KW-1185">Reference proteome</keyword>
<evidence type="ECO:0000256" key="7">
    <source>
        <dbReference type="PROSITE-ProRule" id="PRU00042"/>
    </source>
</evidence>
<dbReference type="InterPro" id="IPR050888">
    <property type="entry name" value="ZnF_C2H2-type_TF"/>
</dbReference>
<keyword evidence="4 7" id="KW-0863">Zinc-finger</keyword>
<accession>A0A9W9S0Q5</accession>
<dbReference type="GO" id="GO:0008270">
    <property type="term" value="F:zinc ion binding"/>
    <property type="evidence" value="ECO:0007669"/>
    <property type="project" value="UniProtKB-KW"/>
</dbReference>
<dbReference type="PROSITE" id="PS00028">
    <property type="entry name" value="ZINC_FINGER_C2H2_1"/>
    <property type="match status" value="1"/>
</dbReference>
<dbReference type="PANTHER" id="PTHR24406">
    <property type="entry name" value="TRANSCRIPTIONAL REPRESSOR CTCFL-RELATED"/>
    <property type="match status" value="1"/>
</dbReference>
<dbReference type="Gene3D" id="3.30.160.60">
    <property type="entry name" value="Classic Zinc Finger"/>
    <property type="match status" value="2"/>
</dbReference>
<organism evidence="9 10">
    <name type="scientific">Penicillium cataractarum</name>
    <dbReference type="NCBI Taxonomy" id="2100454"/>
    <lineage>
        <taxon>Eukaryota</taxon>
        <taxon>Fungi</taxon>
        <taxon>Dikarya</taxon>
        <taxon>Ascomycota</taxon>
        <taxon>Pezizomycotina</taxon>
        <taxon>Eurotiomycetes</taxon>
        <taxon>Eurotiomycetidae</taxon>
        <taxon>Eurotiales</taxon>
        <taxon>Aspergillaceae</taxon>
        <taxon>Penicillium</taxon>
    </lineage>
</organism>
<comment type="subcellular location">
    <subcellularLocation>
        <location evidence="1">Nucleus</location>
    </subcellularLocation>
</comment>
<dbReference type="GO" id="GO:0005634">
    <property type="term" value="C:nucleus"/>
    <property type="evidence" value="ECO:0007669"/>
    <property type="project" value="UniProtKB-SubCell"/>
</dbReference>
<dbReference type="GeneID" id="81437985"/>
<dbReference type="RefSeq" id="XP_056554219.1">
    <property type="nucleotide sequence ID" value="XM_056698806.1"/>
</dbReference>
<evidence type="ECO:0000256" key="3">
    <source>
        <dbReference type="ARBA" id="ARBA00022737"/>
    </source>
</evidence>
<feature type="non-terminal residue" evidence="9">
    <location>
        <position position="234"/>
    </location>
</feature>
<evidence type="ECO:0000259" key="8">
    <source>
        <dbReference type="PROSITE" id="PS50157"/>
    </source>
</evidence>
<keyword evidence="2" id="KW-0479">Metal-binding</keyword>
<evidence type="ECO:0000256" key="6">
    <source>
        <dbReference type="ARBA" id="ARBA00023242"/>
    </source>
</evidence>